<dbReference type="STRING" id="1088721.JI59_04050"/>
<dbReference type="AlphaFoldDB" id="G6EJA0"/>
<feature type="domain" description="Transposase DDE" evidence="1">
    <location>
        <begin position="3"/>
        <end position="83"/>
    </location>
</feature>
<dbReference type="PATRIC" id="fig|1088721.3.peg.4356"/>
<dbReference type="eggNOG" id="COG5433">
    <property type="taxonomic scope" value="Bacteria"/>
</dbReference>
<dbReference type="EMBL" id="AGFM01000067">
    <property type="protein sequence ID" value="EHJ58619.1"/>
    <property type="molecule type" value="Genomic_DNA"/>
</dbReference>
<dbReference type="KEGG" id="npn:JI59_04050"/>
<reference evidence="2 3" key="1">
    <citation type="journal article" date="2012" name="J. Bacteriol.">
        <title>Genome sequence of benzo(a)pyrene-degrading bacterium Novosphingobium pentaromativorans US6-1.</title>
        <authorList>
            <person name="Luo Y.R."/>
            <person name="Kang S.G."/>
            <person name="Kim S.J."/>
            <person name="Kim M.R."/>
            <person name="Li N."/>
            <person name="Lee J.H."/>
            <person name="Kwon K.K."/>
        </authorList>
    </citation>
    <scope>NUCLEOTIDE SEQUENCE [LARGE SCALE GENOMIC DNA]</scope>
    <source>
        <strain evidence="2 3">US6-1</strain>
    </source>
</reference>
<name>G6EJA0_9SPHN</name>
<dbReference type="InterPro" id="IPR025668">
    <property type="entry name" value="Tnp_DDE_dom"/>
</dbReference>
<comment type="caution">
    <text evidence="2">The sequence shown here is derived from an EMBL/GenBank/DDBJ whole genome shotgun (WGS) entry which is preliminary data.</text>
</comment>
<organism evidence="2 3">
    <name type="scientific">Novosphingobium pentaromativorans US6-1</name>
    <dbReference type="NCBI Taxonomy" id="1088721"/>
    <lineage>
        <taxon>Bacteria</taxon>
        <taxon>Pseudomonadati</taxon>
        <taxon>Pseudomonadota</taxon>
        <taxon>Alphaproteobacteria</taxon>
        <taxon>Sphingomonadales</taxon>
        <taxon>Sphingomonadaceae</taxon>
        <taxon>Novosphingobium</taxon>
    </lineage>
</organism>
<keyword evidence="3" id="KW-1185">Reference proteome</keyword>
<gene>
    <name evidence="2" type="ORF">NSU_4421</name>
</gene>
<evidence type="ECO:0000313" key="3">
    <source>
        <dbReference type="Proteomes" id="UP000004030"/>
    </source>
</evidence>
<accession>G6EJA0</accession>
<evidence type="ECO:0000313" key="2">
    <source>
        <dbReference type="EMBL" id="EHJ58619.1"/>
    </source>
</evidence>
<sequence length="283" mass="31022">MLRRYAETRYAAKSWGDNGRRVVARIEASTMGLDIRFVVTSLKAGSAEHIYDTLYCARGQAENLIKLHKARLKSDRTSCRSANDEALARQVFGERLPGGALTFERGDVRRPSGGHLGGKVIFTGAGLKLFELQLELVEQTATALRVGAEALAAQLGDLQLEVCNQGLVGGSLGTCARKFRLGFGGAPGHGNHQRLQRFNVVRQVRNGSFHDRNESTSGARRKAKMRLLRRKSAPYPALAGRHEYCGLRQSMPSSRQASWALVNDTTPSIAEGQMNRPFSSRLA</sequence>
<dbReference type="Pfam" id="PF13701">
    <property type="entry name" value="DDE_Tnp_1_4"/>
    <property type="match status" value="1"/>
</dbReference>
<protein>
    <submittedName>
        <fullName evidence="2">Transposase of ISsp1</fullName>
    </submittedName>
</protein>
<proteinExistence type="predicted"/>
<evidence type="ECO:0000259" key="1">
    <source>
        <dbReference type="Pfam" id="PF13701"/>
    </source>
</evidence>
<dbReference type="Proteomes" id="UP000004030">
    <property type="component" value="Unassembled WGS sequence"/>
</dbReference>